<dbReference type="AlphaFoldDB" id="V6TZC2"/>
<dbReference type="EMBL" id="AHHH01000033">
    <property type="protein sequence ID" value="ESU43964.1"/>
    <property type="molecule type" value="Genomic_DNA"/>
</dbReference>
<gene>
    <name evidence="1" type="ORF">GSB_151977</name>
</gene>
<evidence type="ECO:0000313" key="2">
    <source>
        <dbReference type="Proteomes" id="UP000018040"/>
    </source>
</evidence>
<evidence type="ECO:0000313" key="1">
    <source>
        <dbReference type="EMBL" id="ESU43964.1"/>
    </source>
</evidence>
<proteinExistence type="predicted"/>
<name>V6TZC2_GIAIN</name>
<reference evidence="1 2" key="2">
    <citation type="journal article" date="2013" name="Genome Biol. Evol.">
        <title>Genome sequencing of Giardia lamblia genotypes A2 and B isolates (DH and GS) and comparative analysis with the genomes of genotypes A1 and E (WB and Pig).</title>
        <authorList>
            <person name="Adam R.D."/>
            <person name="Dahlstrom E.W."/>
            <person name="Martens C.A."/>
            <person name="Bruno D.P."/>
            <person name="Barbian K.D."/>
            <person name="Ricklefs S.M."/>
            <person name="Hernandez M.M."/>
            <person name="Narla N.P."/>
            <person name="Patel R.B."/>
            <person name="Porcella S.F."/>
            <person name="Nash T.E."/>
        </authorList>
    </citation>
    <scope>NUCLEOTIDE SEQUENCE [LARGE SCALE GENOMIC DNA]</scope>
    <source>
        <strain evidence="1 2">GS</strain>
    </source>
</reference>
<organism evidence="1 2">
    <name type="scientific">Giardia intestinalis</name>
    <name type="common">Giardia lamblia</name>
    <dbReference type="NCBI Taxonomy" id="5741"/>
    <lineage>
        <taxon>Eukaryota</taxon>
        <taxon>Metamonada</taxon>
        <taxon>Diplomonadida</taxon>
        <taxon>Hexamitidae</taxon>
        <taxon>Giardiinae</taxon>
        <taxon>Giardia</taxon>
    </lineage>
</organism>
<dbReference type="Proteomes" id="UP000018040">
    <property type="component" value="Unassembled WGS sequence"/>
</dbReference>
<reference evidence="2" key="1">
    <citation type="submission" date="2012-02" db="EMBL/GenBank/DDBJ databases">
        <title>Genome sequencing of Giardia lamblia Genotypes A2 and B isolates (DH and GS) and comparative analysis with the genomes of Genotypes A1 and E (WB and Pig).</title>
        <authorList>
            <person name="Adam R."/>
            <person name="Dahlstrom E."/>
            <person name="Martens C."/>
            <person name="Bruno D."/>
            <person name="Barbian K."/>
            <person name="Porcella S.F."/>
            <person name="Nash T."/>
        </authorList>
    </citation>
    <scope>NUCLEOTIDE SEQUENCE</scope>
    <source>
        <strain evidence="2">GS</strain>
    </source>
</reference>
<sequence length="40" mass="4443">MVTCGKPKWRAEICMQTVALLRLSSARGPRWPSRATPGET</sequence>
<accession>V6TZC2</accession>
<comment type="caution">
    <text evidence="1">The sequence shown here is derived from an EMBL/GenBank/DDBJ whole genome shotgun (WGS) entry which is preliminary data.</text>
</comment>
<protein>
    <submittedName>
        <fullName evidence="1">Autoantigen NGP-1</fullName>
    </submittedName>
</protein>